<evidence type="ECO:0000256" key="8">
    <source>
        <dbReference type="SAM" id="Phobius"/>
    </source>
</evidence>
<feature type="transmembrane region" description="Helical" evidence="8">
    <location>
        <begin position="200"/>
        <end position="217"/>
    </location>
</feature>
<evidence type="ECO:0000256" key="5">
    <source>
        <dbReference type="ARBA" id="ARBA00022692"/>
    </source>
</evidence>
<dbReference type="PANTHER" id="PTHR34979:SF1">
    <property type="entry name" value="INNER MEMBRANE PROTEIN YGAZ"/>
    <property type="match status" value="1"/>
</dbReference>
<keyword evidence="6 8" id="KW-1133">Transmembrane helix</keyword>
<comment type="caution">
    <text evidence="9">The sequence shown here is derived from an EMBL/GenBank/DDBJ whole genome shotgun (WGS) entry which is preliminary data.</text>
</comment>
<evidence type="ECO:0000313" key="9">
    <source>
        <dbReference type="EMBL" id="MFD2617215.1"/>
    </source>
</evidence>
<dbReference type="EMBL" id="JBHUMR010000009">
    <property type="protein sequence ID" value="MFD2617215.1"/>
    <property type="molecule type" value="Genomic_DNA"/>
</dbReference>
<accession>A0ABW5PQR2</accession>
<feature type="transmembrane region" description="Helical" evidence="8">
    <location>
        <begin position="146"/>
        <end position="165"/>
    </location>
</feature>
<evidence type="ECO:0000256" key="3">
    <source>
        <dbReference type="ARBA" id="ARBA00022448"/>
    </source>
</evidence>
<evidence type="ECO:0000256" key="2">
    <source>
        <dbReference type="ARBA" id="ARBA00010735"/>
    </source>
</evidence>
<reference evidence="10" key="1">
    <citation type="journal article" date="2019" name="Int. J. Syst. Evol. Microbiol.">
        <title>The Global Catalogue of Microorganisms (GCM) 10K type strain sequencing project: providing services to taxonomists for standard genome sequencing and annotation.</title>
        <authorList>
            <consortium name="The Broad Institute Genomics Platform"/>
            <consortium name="The Broad Institute Genome Sequencing Center for Infectious Disease"/>
            <person name="Wu L."/>
            <person name="Ma J."/>
        </authorList>
    </citation>
    <scope>NUCLEOTIDE SEQUENCE [LARGE SCALE GENOMIC DNA]</scope>
    <source>
        <strain evidence="10">TISTR 2241</strain>
    </source>
</reference>
<evidence type="ECO:0000256" key="7">
    <source>
        <dbReference type="ARBA" id="ARBA00023136"/>
    </source>
</evidence>
<sequence>MCMQQAETLKQIAQPSFSDGIKDCIPTLLGYLSIGFAMGIVAVTSHLSILEIGLLAALVYAGASQFIICAMVAVHSPISAIILTTFIVNLRHLLLSATIAPHFKNSSLFKNIGMGLLLTDESFGVTVNKLAKREPITEQWLNGLNLTAYISWVISCLCGGVFGQWVKNPEIFGLDFSLTAMFVALLILQLHSMNPSKLNHYILLIIYMIIMMYGLSFFVSLDLAVIIATVIVSTIGVITDR</sequence>
<feature type="transmembrane region" description="Helical" evidence="8">
    <location>
        <begin position="171"/>
        <end position="188"/>
    </location>
</feature>
<feature type="transmembrane region" description="Helical" evidence="8">
    <location>
        <begin position="28"/>
        <end position="47"/>
    </location>
</feature>
<dbReference type="Proteomes" id="UP001597458">
    <property type="component" value="Unassembled WGS sequence"/>
</dbReference>
<comment type="subcellular location">
    <subcellularLocation>
        <location evidence="1">Cell membrane</location>
        <topology evidence="1">Multi-pass membrane protein</topology>
    </subcellularLocation>
</comment>
<dbReference type="Pfam" id="PF03591">
    <property type="entry name" value="AzlC"/>
    <property type="match status" value="1"/>
</dbReference>
<evidence type="ECO:0000256" key="4">
    <source>
        <dbReference type="ARBA" id="ARBA00022475"/>
    </source>
</evidence>
<protein>
    <submittedName>
        <fullName evidence="9">AzlC family ABC transporter permease</fullName>
    </submittedName>
</protein>
<comment type="similarity">
    <text evidence="2">Belongs to the AzlC family.</text>
</comment>
<dbReference type="PANTHER" id="PTHR34979">
    <property type="entry name" value="INNER MEMBRANE PROTEIN YGAZ"/>
    <property type="match status" value="1"/>
</dbReference>
<organism evidence="9 10">
    <name type="scientific">Terrilactibacillus laevilacticus</name>
    <dbReference type="NCBI Taxonomy" id="1380157"/>
    <lineage>
        <taxon>Bacteria</taxon>
        <taxon>Bacillati</taxon>
        <taxon>Bacillota</taxon>
        <taxon>Bacilli</taxon>
        <taxon>Bacillales</taxon>
        <taxon>Bacillaceae</taxon>
        <taxon>Terrilactibacillus</taxon>
    </lineage>
</organism>
<dbReference type="RefSeq" id="WP_373681548.1">
    <property type="nucleotide sequence ID" value="NZ_JBHUMR010000009.1"/>
</dbReference>
<dbReference type="InterPro" id="IPR011606">
    <property type="entry name" value="Brnchd-chn_aa_trnsp_permease"/>
</dbReference>
<proteinExistence type="inferred from homology"/>
<keyword evidence="3" id="KW-0813">Transport</keyword>
<keyword evidence="4" id="KW-1003">Cell membrane</keyword>
<keyword evidence="5 8" id="KW-0812">Transmembrane</keyword>
<keyword evidence="10" id="KW-1185">Reference proteome</keyword>
<evidence type="ECO:0000256" key="6">
    <source>
        <dbReference type="ARBA" id="ARBA00022989"/>
    </source>
</evidence>
<name>A0ABW5PQR2_9BACI</name>
<evidence type="ECO:0000313" key="10">
    <source>
        <dbReference type="Proteomes" id="UP001597458"/>
    </source>
</evidence>
<evidence type="ECO:0000256" key="1">
    <source>
        <dbReference type="ARBA" id="ARBA00004651"/>
    </source>
</evidence>
<keyword evidence="7 8" id="KW-0472">Membrane</keyword>
<gene>
    <name evidence="9" type="ORF">ACFSTF_07810</name>
</gene>